<name>A0A2P8HJW7_CHINA</name>
<evidence type="ECO:0000256" key="1">
    <source>
        <dbReference type="ARBA" id="ARBA00006817"/>
    </source>
</evidence>
<sequence>MSKTIVQDVLFKNTTPKDLYDIYMDAGKHSVATGAPAEITATEGSSYSAHSGYITGKNLQLIPNRLIVQTWRAQSWSGDDIDSTFIISLEQQGNDVMLHAIHANVPNDAYDDLDSGWKKMYWEPWKLYLAGTPIAKAAM</sequence>
<dbReference type="Proteomes" id="UP000240971">
    <property type="component" value="Unassembled WGS sequence"/>
</dbReference>
<gene>
    <name evidence="3" type="ORF">CLV51_103493</name>
</gene>
<evidence type="ECO:0000313" key="3">
    <source>
        <dbReference type="EMBL" id="PSL46513.1"/>
    </source>
</evidence>
<dbReference type="OrthoDB" id="1445093at2"/>
<dbReference type="InterPro" id="IPR023393">
    <property type="entry name" value="START-like_dom_sf"/>
</dbReference>
<dbReference type="SUPFAM" id="SSF55961">
    <property type="entry name" value="Bet v1-like"/>
    <property type="match status" value="1"/>
</dbReference>
<keyword evidence="4" id="KW-1185">Reference proteome</keyword>
<feature type="domain" description="Activator of Hsp90 ATPase homologue 1/2-like C-terminal" evidence="2">
    <location>
        <begin position="13"/>
        <end position="121"/>
    </location>
</feature>
<comment type="caution">
    <text evidence="3">The sequence shown here is derived from an EMBL/GenBank/DDBJ whole genome shotgun (WGS) entry which is preliminary data.</text>
</comment>
<dbReference type="Gene3D" id="3.30.530.20">
    <property type="match status" value="1"/>
</dbReference>
<dbReference type="Pfam" id="PF08327">
    <property type="entry name" value="AHSA1"/>
    <property type="match status" value="1"/>
</dbReference>
<dbReference type="RefSeq" id="WP_106529290.1">
    <property type="nucleotide sequence ID" value="NZ_PYAW01000003.1"/>
</dbReference>
<protein>
    <submittedName>
        <fullName evidence="3">Activator of Hsp90 ATPase-like protein</fullName>
    </submittedName>
</protein>
<dbReference type="EMBL" id="PYAW01000003">
    <property type="protein sequence ID" value="PSL46513.1"/>
    <property type="molecule type" value="Genomic_DNA"/>
</dbReference>
<organism evidence="3 4">
    <name type="scientific">Chitinophaga niastensis</name>
    <dbReference type="NCBI Taxonomy" id="536980"/>
    <lineage>
        <taxon>Bacteria</taxon>
        <taxon>Pseudomonadati</taxon>
        <taxon>Bacteroidota</taxon>
        <taxon>Chitinophagia</taxon>
        <taxon>Chitinophagales</taxon>
        <taxon>Chitinophagaceae</taxon>
        <taxon>Chitinophaga</taxon>
    </lineage>
</organism>
<reference evidence="3 4" key="1">
    <citation type="submission" date="2018-03" db="EMBL/GenBank/DDBJ databases">
        <title>Genomic Encyclopedia of Archaeal and Bacterial Type Strains, Phase II (KMG-II): from individual species to whole genera.</title>
        <authorList>
            <person name="Goeker M."/>
        </authorList>
    </citation>
    <scope>NUCLEOTIDE SEQUENCE [LARGE SCALE GENOMIC DNA]</scope>
    <source>
        <strain evidence="3 4">DSM 24859</strain>
    </source>
</reference>
<accession>A0A2P8HJW7</accession>
<dbReference type="InterPro" id="IPR013538">
    <property type="entry name" value="ASHA1/2-like_C"/>
</dbReference>
<dbReference type="AlphaFoldDB" id="A0A2P8HJW7"/>
<comment type="similarity">
    <text evidence="1">Belongs to the AHA1 family.</text>
</comment>
<proteinExistence type="inferred from homology"/>
<evidence type="ECO:0000259" key="2">
    <source>
        <dbReference type="Pfam" id="PF08327"/>
    </source>
</evidence>
<evidence type="ECO:0000313" key="4">
    <source>
        <dbReference type="Proteomes" id="UP000240971"/>
    </source>
</evidence>